<dbReference type="Proteomes" id="UP000789831">
    <property type="component" value="Unassembled WGS sequence"/>
</dbReference>
<dbReference type="SUPFAM" id="SSF53098">
    <property type="entry name" value="Ribonuclease H-like"/>
    <property type="match status" value="1"/>
</dbReference>
<comment type="caution">
    <text evidence="2">The sequence shown here is derived from an EMBL/GenBank/DDBJ whole genome shotgun (WGS) entry which is preliminary data.</text>
</comment>
<dbReference type="GO" id="GO:0046983">
    <property type="term" value="F:protein dimerization activity"/>
    <property type="evidence" value="ECO:0007669"/>
    <property type="project" value="InterPro"/>
</dbReference>
<feature type="non-terminal residue" evidence="2">
    <location>
        <position position="44"/>
    </location>
</feature>
<dbReference type="Pfam" id="PF05699">
    <property type="entry name" value="Dimer_Tnp_hAT"/>
    <property type="match status" value="1"/>
</dbReference>
<proteinExistence type="predicted"/>
<dbReference type="OrthoDB" id="2409718at2759"/>
<feature type="domain" description="HAT C-terminal dimerisation" evidence="1">
    <location>
        <begin position="1"/>
        <end position="38"/>
    </location>
</feature>
<evidence type="ECO:0000259" key="1">
    <source>
        <dbReference type="Pfam" id="PF05699"/>
    </source>
</evidence>
<evidence type="ECO:0000313" key="3">
    <source>
        <dbReference type="Proteomes" id="UP000789831"/>
    </source>
</evidence>
<dbReference type="InterPro" id="IPR008906">
    <property type="entry name" value="HATC_C_dom"/>
</dbReference>
<keyword evidence="3" id="KW-1185">Reference proteome</keyword>
<reference evidence="2" key="1">
    <citation type="submission" date="2021-06" db="EMBL/GenBank/DDBJ databases">
        <authorList>
            <person name="Kallberg Y."/>
            <person name="Tangrot J."/>
            <person name="Rosling A."/>
        </authorList>
    </citation>
    <scope>NUCLEOTIDE SEQUENCE</scope>
    <source>
        <strain evidence="2">MT106</strain>
    </source>
</reference>
<name>A0A9N9D9G2_9GLOM</name>
<dbReference type="EMBL" id="CAJVPL010003444">
    <property type="protein sequence ID" value="CAG8632884.1"/>
    <property type="molecule type" value="Genomic_DNA"/>
</dbReference>
<sequence length="44" mass="4894">TIVASEQAFSVAGNTLTRTKNRLLPETARAILCVKSWIKMFNVN</sequence>
<evidence type="ECO:0000313" key="2">
    <source>
        <dbReference type="EMBL" id="CAG8632884.1"/>
    </source>
</evidence>
<accession>A0A9N9D9G2</accession>
<organism evidence="2 3">
    <name type="scientific">Ambispora gerdemannii</name>
    <dbReference type="NCBI Taxonomy" id="144530"/>
    <lineage>
        <taxon>Eukaryota</taxon>
        <taxon>Fungi</taxon>
        <taxon>Fungi incertae sedis</taxon>
        <taxon>Mucoromycota</taxon>
        <taxon>Glomeromycotina</taxon>
        <taxon>Glomeromycetes</taxon>
        <taxon>Archaeosporales</taxon>
        <taxon>Ambisporaceae</taxon>
        <taxon>Ambispora</taxon>
    </lineage>
</organism>
<protein>
    <submittedName>
        <fullName evidence="2">11171_t:CDS:1</fullName>
    </submittedName>
</protein>
<dbReference type="AlphaFoldDB" id="A0A9N9D9G2"/>
<gene>
    <name evidence="2" type="ORF">AGERDE_LOCUS10612</name>
</gene>
<dbReference type="InterPro" id="IPR012337">
    <property type="entry name" value="RNaseH-like_sf"/>
</dbReference>